<proteinExistence type="predicted"/>
<accession>A0A0S4VBS4</accession>
<dbReference type="EMBL" id="LN899824">
    <property type="protein sequence ID" value="CUV32080.1"/>
    <property type="molecule type" value="Genomic_DNA"/>
</dbReference>
<organism evidence="1">
    <name type="scientific">Ralstonia solanacearum</name>
    <name type="common">Pseudomonas solanacearum</name>
    <dbReference type="NCBI Taxonomy" id="305"/>
    <lineage>
        <taxon>Bacteria</taxon>
        <taxon>Pseudomonadati</taxon>
        <taxon>Pseudomonadota</taxon>
        <taxon>Betaproteobacteria</taxon>
        <taxon>Burkholderiales</taxon>
        <taxon>Burkholderiaceae</taxon>
        <taxon>Ralstonia</taxon>
        <taxon>Ralstonia solanacearum species complex</taxon>
    </lineage>
</organism>
<gene>
    <name evidence="1" type="ORF">RUN1985_v1_1560001</name>
</gene>
<name>A0A0S4VBS4_RALSL</name>
<reference evidence="1" key="1">
    <citation type="submission" date="2015-10" db="EMBL/GenBank/DDBJ databases">
        <authorList>
            <person name="Gilbert D.G."/>
        </authorList>
    </citation>
    <scope>NUCLEOTIDE SEQUENCE</scope>
    <source>
        <strain evidence="1">Phyl III-seqv23</strain>
    </source>
</reference>
<sequence>MPKRFEPLLTPLENADPRVITFSRNHRSRVPKYAFCLRIWHLRSRAGFGRFFPFFLSLSLPLADVQSAESARRSP</sequence>
<dbReference type="AlphaFoldDB" id="A0A0S4VBS4"/>
<protein>
    <submittedName>
        <fullName evidence="1">Uncharacterized protein</fullName>
    </submittedName>
</protein>
<evidence type="ECO:0000313" key="1">
    <source>
        <dbReference type="EMBL" id="CUV32080.1"/>
    </source>
</evidence>